<dbReference type="Proteomes" id="UP001595805">
    <property type="component" value="Unassembled WGS sequence"/>
</dbReference>
<dbReference type="EMBL" id="JBHRZS010000002">
    <property type="protein sequence ID" value="MFC3878774.1"/>
    <property type="molecule type" value="Genomic_DNA"/>
</dbReference>
<dbReference type="PANTHER" id="PTHR35145">
    <property type="entry name" value="CYTOPLASMIC PROTEIN-RELATED"/>
    <property type="match status" value="1"/>
</dbReference>
<dbReference type="Pfam" id="PF04237">
    <property type="entry name" value="YjbR"/>
    <property type="match status" value="1"/>
</dbReference>
<gene>
    <name evidence="1" type="ORF">ACFOSV_01225</name>
</gene>
<evidence type="ECO:0000313" key="2">
    <source>
        <dbReference type="Proteomes" id="UP001595805"/>
    </source>
</evidence>
<dbReference type="PANTHER" id="PTHR35145:SF1">
    <property type="entry name" value="CYTOPLASMIC PROTEIN"/>
    <property type="match status" value="1"/>
</dbReference>
<keyword evidence="2" id="KW-1185">Reference proteome</keyword>
<name>A0ABV8AQ27_9BACT</name>
<dbReference type="Gene3D" id="3.90.1150.30">
    <property type="match status" value="1"/>
</dbReference>
<protein>
    <submittedName>
        <fullName evidence="1">MmcQ/YjbR family DNA-binding protein</fullName>
    </submittedName>
</protein>
<keyword evidence="1" id="KW-0238">DNA-binding</keyword>
<accession>A0ABV8AQ27</accession>
<evidence type="ECO:0000313" key="1">
    <source>
        <dbReference type="EMBL" id="MFC3878774.1"/>
    </source>
</evidence>
<dbReference type="InterPro" id="IPR007351">
    <property type="entry name" value="YjbR"/>
</dbReference>
<comment type="caution">
    <text evidence="1">The sequence shown here is derived from an EMBL/GenBank/DDBJ whole genome shotgun (WGS) entry which is preliminary data.</text>
</comment>
<proteinExistence type="predicted"/>
<organism evidence="1 2">
    <name type="scientific">Algoriphagus namhaensis</name>
    <dbReference type="NCBI Taxonomy" id="915353"/>
    <lineage>
        <taxon>Bacteria</taxon>
        <taxon>Pseudomonadati</taxon>
        <taxon>Bacteroidota</taxon>
        <taxon>Cytophagia</taxon>
        <taxon>Cytophagales</taxon>
        <taxon>Cyclobacteriaceae</taxon>
        <taxon>Algoriphagus</taxon>
    </lineage>
</organism>
<dbReference type="RefSeq" id="WP_377902555.1">
    <property type="nucleotide sequence ID" value="NZ_JBHRZS010000002.1"/>
</dbReference>
<dbReference type="SUPFAM" id="SSF142906">
    <property type="entry name" value="YjbR-like"/>
    <property type="match status" value="1"/>
</dbReference>
<reference evidence="2" key="1">
    <citation type="journal article" date="2019" name="Int. J. Syst. Evol. Microbiol.">
        <title>The Global Catalogue of Microorganisms (GCM) 10K type strain sequencing project: providing services to taxonomists for standard genome sequencing and annotation.</title>
        <authorList>
            <consortium name="The Broad Institute Genomics Platform"/>
            <consortium name="The Broad Institute Genome Sequencing Center for Infectious Disease"/>
            <person name="Wu L."/>
            <person name="Ma J."/>
        </authorList>
    </citation>
    <scope>NUCLEOTIDE SEQUENCE [LARGE SCALE GENOMIC DNA]</scope>
    <source>
        <strain evidence="2">CCUG 60523</strain>
    </source>
</reference>
<dbReference type="InterPro" id="IPR038056">
    <property type="entry name" value="YjbR-like_sf"/>
</dbReference>
<dbReference type="GO" id="GO:0003677">
    <property type="term" value="F:DNA binding"/>
    <property type="evidence" value="ECO:0007669"/>
    <property type="project" value="UniProtKB-KW"/>
</dbReference>
<dbReference type="InterPro" id="IPR058532">
    <property type="entry name" value="YjbR/MT2646/Rv2570-like"/>
</dbReference>
<sequence length="116" mass="13340">MTLAYLRDYCLAKPGTSEDTPFDPTTICFRVGGKIFAITDLENFDFVNFKCDPDRAIELRERYEGITPGYHMNKKSWNSVSVLGNVPDKLILELVDHSYELIFFSLTKKLQAEIRP</sequence>